<dbReference type="GO" id="GO:0016832">
    <property type="term" value="F:aldehyde-lyase activity"/>
    <property type="evidence" value="ECO:0007669"/>
    <property type="project" value="TreeGrafter"/>
</dbReference>
<dbReference type="PANTHER" id="PTHR30502">
    <property type="entry name" value="2-KETO-3-DEOXY-L-RHAMNONATE ALDOLASE"/>
    <property type="match status" value="1"/>
</dbReference>
<dbReference type="Pfam" id="PF03328">
    <property type="entry name" value="HpcH_HpaI"/>
    <property type="match status" value="1"/>
</dbReference>
<evidence type="ECO:0000256" key="3">
    <source>
        <dbReference type="ARBA" id="ARBA00023239"/>
    </source>
</evidence>
<dbReference type="PANTHER" id="PTHR30502:SF0">
    <property type="entry name" value="PHOSPHOENOLPYRUVATE CARBOXYLASE FAMILY PROTEIN"/>
    <property type="match status" value="1"/>
</dbReference>
<dbReference type="SUPFAM" id="SSF51621">
    <property type="entry name" value="Phosphoenolpyruvate/pyruvate domain"/>
    <property type="match status" value="1"/>
</dbReference>
<proteinExistence type="inferred from homology"/>
<dbReference type="EMBL" id="UINC01000772">
    <property type="protein sequence ID" value="SUZ60894.1"/>
    <property type="molecule type" value="Genomic_DNA"/>
</dbReference>
<evidence type="ECO:0000256" key="2">
    <source>
        <dbReference type="ARBA" id="ARBA00022723"/>
    </source>
</evidence>
<dbReference type="InterPro" id="IPR040442">
    <property type="entry name" value="Pyrv_kinase-like_dom_sf"/>
</dbReference>
<gene>
    <name evidence="5" type="ORF">METZ01_LOCUS13748</name>
</gene>
<evidence type="ECO:0000256" key="1">
    <source>
        <dbReference type="ARBA" id="ARBA00005568"/>
    </source>
</evidence>
<dbReference type="InterPro" id="IPR005000">
    <property type="entry name" value="Aldolase/citrate-lyase_domain"/>
</dbReference>
<evidence type="ECO:0000259" key="4">
    <source>
        <dbReference type="Pfam" id="PF03328"/>
    </source>
</evidence>
<name>A0A381P2X7_9ZZZZ</name>
<dbReference type="InterPro" id="IPR015813">
    <property type="entry name" value="Pyrv/PenolPyrv_kinase-like_dom"/>
</dbReference>
<protein>
    <recommendedName>
        <fullName evidence="4">HpcH/HpaI aldolase/citrate lyase domain-containing protein</fullName>
    </recommendedName>
</protein>
<dbReference type="Gene3D" id="3.20.20.60">
    <property type="entry name" value="Phosphoenolpyruvate-binding domains"/>
    <property type="match status" value="1"/>
</dbReference>
<dbReference type="AlphaFoldDB" id="A0A381P2X7"/>
<reference evidence="5" key="1">
    <citation type="submission" date="2018-05" db="EMBL/GenBank/DDBJ databases">
        <authorList>
            <person name="Lanie J.A."/>
            <person name="Ng W.-L."/>
            <person name="Kazmierczak K.M."/>
            <person name="Andrzejewski T.M."/>
            <person name="Davidsen T.M."/>
            <person name="Wayne K.J."/>
            <person name="Tettelin H."/>
            <person name="Glass J.I."/>
            <person name="Rusch D."/>
            <person name="Podicherti R."/>
            <person name="Tsui H.-C.T."/>
            <person name="Winkler M.E."/>
        </authorList>
    </citation>
    <scope>NUCLEOTIDE SEQUENCE</scope>
</reference>
<organism evidence="5">
    <name type="scientific">marine metagenome</name>
    <dbReference type="NCBI Taxonomy" id="408172"/>
    <lineage>
        <taxon>unclassified sequences</taxon>
        <taxon>metagenomes</taxon>
        <taxon>ecological metagenomes</taxon>
    </lineage>
</organism>
<evidence type="ECO:0000313" key="5">
    <source>
        <dbReference type="EMBL" id="SUZ60894.1"/>
    </source>
</evidence>
<dbReference type="GO" id="GO:0005737">
    <property type="term" value="C:cytoplasm"/>
    <property type="evidence" value="ECO:0007669"/>
    <property type="project" value="TreeGrafter"/>
</dbReference>
<keyword evidence="3" id="KW-0456">Lyase</keyword>
<feature type="domain" description="HpcH/HpaI aldolase/citrate lyase" evidence="4">
    <location>
        <begin position="46"/>
        <end position="222"/>
    </location>
</feature>
<sequence>MVEELNLKQRIKSGDITIGVSVPWDATKSLIEDIWSRDGEYHFIAVDSQHSPLVESQLASIFVAAQDLSIPVHFRILHTNMTYRIGNWLDLGASGIEVPQTETEASAQDAVDYFYYPQVGKRSWGGVTRVGVDQRHLKFPTVDSDRIDYANWWNSFGVLMLQVESINAIENIPRLAKPGIDCVSWGPNDLAFDREANPNHPLAASDEVCIEYAVKACNESGIKLMIRNNDYTQREKYIEMGATVLLERPRN</sequence>
<keyword evidence="2" id="KW-0479">Metal-binding</keyword>
<dbReference type="InterPro" id="IPR050251">
    <property type="entry name" value="HpcH-HpaI_aldolase"/>
</dbReference>
<comment type="similarity">
    <text evidence="1">Belongs to the HpcH/HpaI aldolase family.</text>
</comment>
<dbReference type="GO" id="GO:0046872">
    <property type="term" value="F:metal ion binding"/>
    <property type="evidence" value="ECO:0007669"/>
    <property type="project" value="UniProtKB-KW"/>
</dbReference>
<accession>A0A381P2X7</accession>